<feature type="signal peptide" evidence="1">
    <location>
        <begin position="1"/>
        <end position="17"/>
    </location>
</feature>
<sequence>MSFALLLIACVIAMVTAAPGPMLEGVLGRGNPIDGPWNSAQGVFGGLGGGLGLGK</sequence>
<dbReference type="EMBL" id="KF860421">
    <property type="protein sequence ID" value="AIW62425.1"/>
    <property type="molecule type" value="mRNA"/>
</dbReference>
<keyword evidence="1" id="KW-0732">Signal</keyword>
<dbReference type="AlphaFoldDB" id="A0A0A0V719"/>
<accession>A0A0A0V719</accession>
<name>A0A0A0V719_SCYTH</name>
<evidence type="ECO:0000313" key="2">
    <source>
        <dbReference type="EMBL" id="AIW62425.1"/>
    </source>
</evidence>
<protein>
    <submittedName>
        <fullName evidence="2">Glycine-rich peptide</fullName>
    </submittedName>
</protein>
<feature type="chain" id="PRO_5001978137" evidence="1">
    <location>
        <begin position="18"/>
        <end position="55"/>
    </location>
</feature>
<proteinExistence type="evidence at transcript level"/>
<reference evidence="2" key="2">
    <citation type="journal article" date="2014" name="J. Proteome Res.">
        <title>Spit and venom from scytodes spiders: a diverse and distinct cocktail.</title>
        <authorList>
            <person name="Zobel-Thropp P.A."/>
            <person name="Correa S.M."/>
            <person name="Garb J.E."/>
            <person name="Binford G.J."/>
        </authorList>
    </citation>
    <scope>NUCLEOTIDE SEQUENCE</scope>
    <source>
        <tissue evidence="2">Venom gland</tissue>
    </source>
</reference>
<reference evidence="2" key="1">
    <citation type="submission" date="2013-11" db="EMBL/GenBank/DDBJ databases">
        <authorList>
            <person name="Thropp P.A."/>
            <person name="Correa S.M."/>
            <person name="Garb J.E."/>
            <person name="Binford G.J."/>
        </authorList>
    </citation>
    <scope>NUCLEOTIDE SEQUENCE</scope>
    <source>
        <tissue evidence="2">Venom gland</tissue>
    </source>
</reference>
<organism evidence="2">
    <name type="scientific">Scytodes thoracica</name>
    <name type="common">Spitting spider</name>
    <name type="synonym">Aranea thoracica</name>
    <dbReference type="NCBI Taxonomy" id="1112478"/>
    <lineage>
        <taxon>Eukaryota</taxon>
        <taxon>Metazoa</taxon>
        <taxon>Ecdysozoa</taxon>
        <taxon>Arthropoda</taxon>
        <taxon>Chelicerata</taxon>
        <taxon>Arachnida</taxon>
        <taxon>Araneae</taxon>
        <taxon>Araneomorphae</taxon>
        <taxon>Haplogynae</taxon>
        <taxon>Scytodoidea</taxon>
        <taxon>Scytodidae</taxon>
        <taxon>Scytodes</taxon>
    </lineage>
</organism>
<evidence type="ECO:0000256" key="1">
    <source>
        <dbReference type="SAM" id="SignalP"/>
    </source>
</evidence>